<organism evidence="1 2">
    <name type="scientific">Prochlorococcus marinus str. PAC1</name>
    <dbReference type="NCBI Taxonomy" id="59924"/>
    <lineage>
        <taxon>Bacteria</taxon>
        <taxon>Bacillati</taxon>
        <taxon>Cyanobacteriota</taxon>
        <taxon>Cyanophyceae</taxon>
        <taxon>Synechococcales</taxon>
        <taxon>Prochlorococcaceae</taxon>
        <taxon>Prochlorococcus</taxon>
    </lineage>
</organism>
<evidence type="ECO:0000313" key="1">
    <source>
        <dbReference type="EMBL" id="KGG21027.1"/>
    </source>
</evidence>
<dbReference type="Proteomes" id="UP000030392">
    <property type="component" value="Unassembled WGS sequence"/>
</dbReference>
<accession>A0A0A2C692</accession>
<name>A0A0A2C692_PROMR</name>
<dbReference type="AlphaFoldDB" id="A0A0A2C692"/>
<comment type="caution">
    <text evidence="1">The sequence shown here is derived from an EMBL/GenBank/DDBJ whole genome shotgun (WGS) entry which is preliminary data.</text>
</comment>
<evidence type="ECO:0000313" key="2">
    <source>
        <dbReference type="Proteomes" id="UP000030392"/>
    </source>
</evidence>
<dbReference type="RefSeq" id="WP_181414079.1">
    <property type="nucleotide sequence ID" value="NZ_JNAX01000010.1"/>
</dbReference>
<dbReference type="EMBL" id="JNAX01000010">
    <property type="protein sequence ID" value="KGG21027.1"/>
    <property type="molecule type" value="Genomic_DNA"/>
</dbReference>
<protein>
    <submittedName>
        <fullName evidence="1">Uncharacterized protein</fullName>
    </submittedName>
</protein>
<sequence>MTIFLMAELTYRGLKYSQNKSAKSSQEVHLQYCGHEIMSKRIHEAMKAEMG</sequence>
<gene>
    <name evidence="1" type="ORF">EV03_0967</name>
</gene>
<proteinExistence type="predicted"/>
<reference evidence="2" key="1">
    <citation type="journal article" date="2014" name="Sci. Data">
        <title>Genomes of diverse isolates of the marine cyanobacterium Prochlorococcus.</title>
        <authorList>
            <person name="Biller S."/>
            <person name="Berube P."/>
            <person name="Thompson J."/>
            <person name="Kelly L."/>
            <person name="Roggensack S."/>
            <person name="Awad L."/>
            <person name="Roache-Johnson K."/>
            <person name="Ding H."/>
            <person name="Giovannoni S.J."/>
            <person name="Moore L.R."/>
            <person name="Chisholm S.W."/>
        </authorList>
    </citation>
    <scope>NUCLEOTIDE SEQUENCE [LARGE SCALE GENOMIC DNA]</scope>
    <source>
        <strain evidence="2">PAC1</strain>
    </source>
</reference>